<dbReference type="SMART" id="SM00100">
    <property type="entry name" value="cNMP"/>
    <property type="match status" value="1"/>
</dbReference>
<keyword evidence="3" id="KW-1185">Reference proteome</keyword>
<dbReference type="OrthoDB" id="1523752at2"/>
<feature type="domain" description="Cyclic nucleotide-binding" evidence="1">
    <location>
        <begin position="25"/>
        <end position="145"/>
    </location>
</feature>
<dbReference type="AlphaFoldDB" id="A0A2Z4ILA2"/>
<proteinExistence type="predicted"/>
<dbReference type="EMBL" id="CP030041">
    <property type="protein sequence ID" value="AWW31509.1"/>
    <property type="molecule type" value="Genomic_DNA"/>
</dbReference>
<dbReference type="InterPro" id="IPR018490">
    <property type="entry name" value="cNMP-bd_dom_sf"/>
</dbReference>
<evidence type="ECO:0000313" key="2">
    <source>
        <dbReference type="EMBL" id="AWW31509.1"/>
    </source>
</evidence>
<accession>A0A2Z4ILA2</accession>
<dbReference type="Pfam" id="PF00027">
    <property type="entry name" value="cNMP_binding"/>
    <property type="match status" value="1"/>
</dbReference>
<reference evidence="2 3" key="1">
    <citation type="submission" date="2018-06" db="EMBL/GenBank/DDBJ databases">
        <title>Echinicola strongylocentroti sp. nov., isolated from a sea urchin Strongylocentrotus intermedius.</title>
        <authorList>
            <person name="Bae S.S."/>
        </authorList>
    </citation>
    <scope>NUCLEOTIDE SEQUENCE [LARGE SCALE GENOMIC DNA]</scope>
    <source>
        <strain evidence="2 3">MEBiC08714</strain>
    </source>
</reference>
<dbReference type="Gene3D" id="2.60.120.10">
    <property type="entry name" value="Jelly Rolls"/>
    <property type="match status" value="1"/>
</dbReference>
<name>A0A2Z4ILA2_9BACT</name>
<gene>
    <name evidence="2" type="ORF">DN752_16020</name>
</gene>
<dbReference type="CDD" id="cd00038">
    <property type="entry name" value="CAP_ED"/>
    <property type="match status" value="1"/>
</dbReference>
<evidence type="ECO:0000259" key="1">
    <source>
        <dbReference type="PROSITE" id="PS50042"/>
    </source>
</evidence>
<dbReference type="SUPFAM" id="SSF51206">
    <property type="entry name" value="cAMP-binding domain-like"/>
    <property type="match status" value="1"/>
</dbReference>
<evidence type="ECO:0000313" key="3">
    <source>
        <dbReference type="Proteomes" id="UP000248688"/>
    </source>
</evidence>
<protein>
    <submittedName>
        <fullName evidence="2">Cyclic nucleotide-binding domain-containing protein</fullName>
    </submittedName>
</protein>
<dbReference type="Proteomes" id="UP000248688">
    <property type="component" value="Chromosome"/>
</dbReference>
<organism evidence="2 3">
    <name type="scientific">Echinicola strongylocentroti</name>
    <dbReference type="NCBI Taxonomy" id="1795355"/>
    <lineage>
        <taxon>Bacteria</taxon>
        <taxon>Pseudomonadati</taxon>
        <taxon>Bacteroidota</taxon>
        <taxon>Cytophagia</taxon>
        <taxon>Cytophagales</taxon>
        <taxon>Cyclobacteriaceae</taxon>
        <taxon>Echinicola</taxon>
    </lineage>
</organism>
<dbReference type="InterPro" id="IPR014710">
    <property type="entry name" value="RmlC-like_jellyroll"/>
</dbReference>
<dbReference type="KEGG" id="est:DN752_16020"/>
<dbReference type="InterPro" id="IPR000595">
    <property type="entry name" value="cNMP-bd_dom"/>
</dbReference>
<sequence length="171" mass="20366">MLNPFKRTYTEEELKVFEFLSRTQFFNYLKYSDMYRFLPAIHYRKYLKDEVVFFRNDPSQALYIVKSGTISLNVDVRESFETIFKVREEVAFGENSLLDDAKRIYTAVVESEEAELMVIPNYAIKEIFDSSPKVKAKMLTSLANYYDTRNHQLFSSYRKSFGFFNLSQMFE</sequence>
<dbReference type="PROSITE" id="PS50042">
    <property type="entry name" value="CNMP_BINDING_3"/>
    <property type="match status" value="1"/>
</dbReference>
<dbReference type="RefSeq" id="WP_112784884.1">
    <property type="nucleotide sequence ID" value="NZ_CP030041.1"/>
</dbReference>